<dbReference type="Proteomes" id="UP000317429">
    <property type="component" value="Chromosome"/>
</dbReference>
<proteinExistence type="predicted"/>
<accession>A0A518DIX6</accession>
<dbReference type="AlphaFoldDB" id="A0A518DIX6"/>
<protein>
    <recommendedName>
        <fullName evidence="4">Glycosyl hydrolases family 43</fullName>
    </recommendedName>
</protein>
<dbReference type="KEGG" id="pnd:Pla175_48650"/>
<reference evidence="2 3" key="1">
    <citation type="submission" date="2019-02" db="EMBL/GenBank/DDBJ databases">
        <title>Deep-cultivation of Planctomycetes and their phenomic and genomic characterization uncovers novel biology.</title>
        <authorList>
            <person name="Wiegand S."/>
            <person name="Jogler M."/>
            <person name="Boedeker C."/>
            <person name="Pinto D."/>
            <person name="Vollmers J."/>
            <person name="Rivas-Marin E."/>
            <person name="Kohn T."/>
            <person name="Peeters S.H."/>
            <person name="Heuer A."/>
            <person name="Rast P."/>
            <person name="Oberbeckmann S."/>
            <person name="Bunk B."/>
            <person name="Jeske O."/>
            <person name="Meyerdierks A."/>
            <person name="Storesund J.E."/>
            <person name="Kallscheuer N."/>
            <person name="Luecker S."/>
            <person name="Lage O.M."/>
            <person name="Pohl T."/>
            <person name="Merkel B.J."/>
            <person name="Hornburger P."/>
            <person name="Mueller R.-W."/>
            <person name="Bruemmer F."/>
            <person name="Labrenz M."/>
            <person name="Spormann A.M."/>
            <person name="Op den Camp H."/>
            <person name="Overmann J."/>
            <person name="Amann R."/>
            <person name="Jetten M.S.M."/>
            <person name="Mascher T."/>
            <person name="Medema M.H."/>
            <person name="Devos D.P."/>
            <person name="Kaster A.-K."/>
            <person name="Ovreas L."/>
            <person name="Rohde M."/>
            <person name="Galperin M.Y."/>
            <person name="Jogler C."/>
        </authorList>
    </citation>
    <scope>NUCLEOTIDE SEQUENCE [LARGE SCALE GENOMIC DNA]</scope>
    <source>
        <strain evidence="2 3">Pla175</strain>
    </source>
</reference>
<keyword evidence="3" id="KW-1185">Reference proteome</keyword>
<name>A0A518DIX6_9BACT</name>
<organism evidence="2 3">
    <name type="scientific">Pirellulimonas nuda</name>
    <dbReference type="NCBI Taxonomy" id="2528009"/>
    <lineage>
        <taxon>Bacteria</taxon>
        <taxon>Pseudomonadati</taxon>
        <taxon>Planctomycetota</taxon>
        <taxon>Planctomycetia</taxon>
        <taxon>Pirellulales</taxon>
        <taxon>Lacipirellulaceae</taxon>
        <taxon>Pirellulimonas</taxon>
    </lineage>
</organism>
<evidence type="ECO:0000313" key="2">
    <source>
        <dbReference type="EMBL" id="QDU91437.1"/>
    </source>
</evidence>
<evidence type="ECO:0008006" key="4">
    <source>
        <dbReference type="Google" id="ProtNLM"/>
    </source>
</evidence>
<dbReference type="Gene3D" id="2.115.10.20">
    <property type="entry name" value="Glycosyl hydrolase domain, family 43"/>
    <property type="match status" value="1"/>
</dbReference>
<dbReference type="InterPro" id="IPR018247">
    <property type="entry name" value="EF_Hand_1_Ca_BS"/>
</dbReference>
<evidence type="ECO:0000256" key="1">
    <source>
        <dbReference type="SAM" id="MobiDB-lite"/>
    </source>
</evidence>
<dbReference type="PROSITE" id="PS00018">
    <property type="entry name" value="EF_HAND_1"/>
    <property type="match status" value="1"/>
</dbReference>
<gene>
    <name evidence="2" type="ORF">Pla175_48650</name>
</gene>
<evidence type="ECO:0000313" key="3">
    <source>
        <dbReference type="Proteomes" id="UP000317429"/>
    </source>
</evidence>
<feature type="region of interest" description="Disordered" evidence="1">
    <location>
        <begin position="149"/>
        <end position="190"/>
    </location>
</feature>
<feature type="region of interest" description="Disordered" evidence="1">
    <location>
        <begin position="283"/>
        <end position="303"/>
    </location>
</feature>
<dbReference type="OrthoDB" id="1413930at2"/>
<sequence>MPRFSATGCCAAILLAHGAAVEAGTIYDFELVGQGAVIARVAGDNQTAFPSVIHVPDWIAPADRADADANYYMYYGTHGGQHIRMKWAASLDGPWTDFDLGGVFNGQSRRGVFDVEADPTRDTYDHAAAPDVHIDDANQRIILYFHGQNQPSETSSGGTRATRRHESFVTTSSTGLNFNDPLTAGGESGRGPVTVTVDNLTRDVWIGEDYQRAFQKNGEWYSVAKRAIINASPDPLDPWAPSAAAPFGEAWTRENTPGDLWTNDASTVQDDYYSPGASFLASSEFASHPRNPNPGVRVTSNGNDERLNHVSVNLLSPDDLEVFFYVREDPSDRFDGIYRIVYDISDPDFQNWSVKRDSVGQVLFDVVLTPQELAAAVQAAHPGADPTYFADPVSLGDTDIFVDDDGSKYLFLSYVSQQFGGAQGEGQITTVRLIPHLYGDYNQDGVVDLADYTTWRDRLGQAAPLPNTDPYDGDGVVTTAEYDVWRSNFGLPGGAGAASPAAAAVPEPPGVWAMLAAALAGLYAVAPGGRRRAVLLPVARAGHNRSPAGANDSLS</sequence>
<dbReference type="InterPro" id="IPR023296">
    <property type="entry name" value="Glyco_hydro_beta-prop_sf"/>
</dbReference>
<feature type="compositionally biased region" description="Polar residues" evidence="1">
    <location>
        <begin position="149"/>
        <end position="159"/>
    </location>
</feature>
<feature type="compositionally biased region" description="Polar residues" evidence="1">
    <location>
        <begin position="168"/>
        <end position="177"/>
    </location>
</feature>
<dbReference type="RefSeq" id="WP_145291548.1">
    <property type="nucleotide sequence ID" value="NZ_CP036291.1"/>
</dbReference>
<dbReference type="EMBL" id="CP036291">
    <property type="protein sequence ID" value="QDU91437.1"/>
    <property type="molecule type" value="Genomic_DNA"/>
</dbReference>